<dbReference type="RefSeq" id="WP_233924696.1">
    <property type="nucleotide sequence ID" value="NZ_JAJVKT010000001.1"/>
</dbReference>
<evidence type="ECO:0000313" key="3">
    <source>
        <dbReference type="EMBL" id="MCE7507264.1"/>
    </source>
</evidence>
<keyword evidence="1" id="KW-0472">Membrane</keyword>
<dbReference type="Proteomes" id="UP001107961">
    <property type="component" value="Unassembled WGS sequence"/>
</dbReference>
<comment type="caution">
    <text evidence="3">The sequence shown here is derived from an EMBL/GenBank/DDBJ whole genome shotgun (WGS) entry which is preliminary data.</text>
</comment>
<dbReference type="Pfam" id="PF03929">
    <property type="entry name" value="PepSY_TM"/>
    <property type="match status" value="1"/>
</dbReference>
<reference evidence="3" key="1">
    <citation type="submission" date="2022-01" db="EMBL/GenBank/DDBJ databases">
        <authorList>
            <person name="Karlyshev A.V."/>
            <person name="Jaspars M."/>
        </authorList>
    </citation>
    <scope>NUCLEOTIDE SEQUENCE</scope>
    <source>
        <strain evidence="3">AGSA3-2</strain>
    </source>
</reference>
<dbReference type="InterPro" id="IPR025711">
    <property type="entry name" value="PepSY"/>
</dbReference>
<gene>
    <name evidence="3" type="ORF">LZG35_01345</name>
</gene>
<evidence type="ECO:0000256" key="1">
    <source>
        <dbReference type="SAM" id="Phobius"/>
    </source>
</evidence>
<protein>
    <submittedName>
        <fullName evidence="3">PepSY domain-containing protein</fullName>
    </submittedName>
</protein>
<evidence type="ECO:0000259" key="2">
    <source>
        <dbReference type="Pfam" id="PF03413"/>
    </source>
</evidence>
<sequence>MRRLIFTLHLYAGLGSGLLLALIGVTGSLLVFYPQLDQWLTPALTTPASTATPLPLQDILSRASDAMDGAEPRRLYLPGTSGDYHLVRFDTPPDAPGPLQVNVDPYTGKVAAVRTWGAYPMTWIYRLHYTLLAGTTGKYVVGVCGILLALFAITGVYLRWPKRGRWRRALAIERGKGRFRFYFDLHGALGLYLFPVLMVVALSGVFMVFRAPITSAVATLATVTPAPNPRSAPSASTPVTLDQAVTAAAPVFPGARLSRVYLPRSQRDSYRLAYVLPESNWQRYAASSVWVDQYSGEILEVWDERKLGAADTVLAWQFPLHNGEALGLPGRWLVFVSGGLPALLFVTGVYLWWRKRRLKRRR</sequence>
<keyword evidence="4" id="KW-1185">Reference proteome</keyword>
<dbReference type="InterPro" id="IPR005625">
    <property type="entry name" value="PepSY-ass_TM"/>
</dbReference>
<evidence type="ECO:0000313" key="4">
    <source>
        <dbReference type="Proteomes" id="UP001107961"/>
    </source>
</evidence>
<feature type="transmembrane region" description="Helical" evidence="1">
    <location>
        <begin position="139"/>
        <end position="160"/>
    </location>
</feature>
<keyword evidence="1" id="KW-0812">Transmembrane</keyword>
<dbReference type="PANTHER" id="PTHR34219">
    <property type="entry name" value="IRON-REGULATED INNER MEMBRANE PROTEIN-RELATED"/>
    <property type="match status" value="1"/>
</dbReference>
<dbReference type="AlphaFoldDB" id="A0A9Q3W1F2"/>
<organism evidence="3 4">
    <name type="scientific">Alloalcanivorax xenomutans</name>
    <dbReference type="NCBI Taxonomy" id="1094342"/>
    <lineage>
        <taxon>Bacteria</taxon>
        <taxon>Pseudomonadati</taxon>
        <taxon>Pseudomonadota</taxon>
        <taxon>Gammaproteobacteria</taxon>
        <taxon>Oceanospirillales</taxon>
        <taxon>Alcanivoracaceae</taxon>
        <taxon>Alloalcanivorax</taxon>
    </lineage>
</organism>
<name>A0A9Q3W1F2_9GAMM</name>
<feature type="transmembrane region" description="Helical" evidence="1">
    <location>
        <begin position="181"/>
        <end position="209"/>
    </location>
</feature>
<dbReference type="Pfam" id="PF03413">
    <property type="entry name" value="PepSY"/>
    <property type="match status" value="1"/>
</dbReference>
<accession>A0A9Q3W1F2</accession>
<dbReference type="EMBL" id="JAJVKT010000001">
    <property type="protein sequence ID" value="MCE7507264.1"/>
    <property type="molecule type" value="Genomic_DNA"/>
</dbReference>
<feature type="domain" description="PepSY" evidence="2">
    <location>
        <begin position="238"/>
        <end position="302"/>
    </location>
</feature>
<feature type="transmembrane region" description="Helical" evidence="1">
    <location>
        <begin position="12"/>
        <end position="33"/>
    </location>
</feature>
<keyword evidence="1" id="KW-1133">Transmembrane helix</keyword>
<feature type="transmembrane region" description="Helical" evidence="1">
    <location>
        <begin position="332"/>
        <end position="353"/>
    </location>
</feature>
<proteinExistence type="predicted"/>